<dbReference type="CDD" id="cd07153">
    <property type="entry name" value="Fur_like"/>
    <property type="match status" value="1"/>
</dbReference>
<keyword evidence="7 11" id="KW-0862">Zinc</keyword>
<feature type="binding site" evidence="11">
    <location>
        <position position="93"/>
    </location>
    <ligand>
        <name>Zn(2+)</name>
        <dbReference type="ChEBI" id="CHEBI:29105"/>
    </ligand>
</feature>
<dbReference type="AlphaFoldDB" id="A0A1H1V7U4"/>
<accession>A0A1H1V7U4</accession>
<dbReference type="Gene3D" id="1.10.10.10">
    <property type="entry name" value="Winged helix-like DNA-binding domain superfamily/Winged helix DNA-binding domain"/>
    <property type="match status" value="1"/>
</dbReference>
<evidence type="ECO:0000256" key="6">
    <source>
        <dbReference type="ARBA" id="ARBA00022723"/>
    </source>
</evidence>
<dbReference type="InterPro" id="IPR002481">
    <property type="entry name" value="FUR"/>
</dbReference>
<evidence type="ECO:0000256" key="11">
    <source>
        <dbReference type="PIRSR" id="PIRSR602481-1"/>
    </source>
</evidence>
<feature type="binding site" evidence="11">
    <location>
        <position position="90"/>
    </location>
    <ligand>
        <name>Zn(2+)</name>
        <dbReference type="ChEBI" id="CHEBI:29105"/>
    </ligand>
</feature>
<dbReference type="EMBL" id="LT629757">
    <property type="protein sequence ID" value="SDS80551.1"/>
    <property type="molecule type" value="Genomic_DNA"/>
</dbReference>
<feature type="binding site" evidence="12">
    <location>
        <position position="84"/>
    </location>
    <ligand>
        <name>Fe cation</name>
        <dbReference type="ChEBI" id="CHEBI:24875"/>
    </ligand>
</feature>
<dbReference type="STRING" id="642780.SAMN04488570_2740"/>
<dbReference type="SUPFAM" id="SSF46785">
    <property type="entry name" value="Winged helix' DNA-binding domain"/>
    <property type="match status" value="1"/>
</dbReference>
<keyword evidence="10" id="KW-0804">Transcription</keyword>
<evidence type="ECO:0000256" key="2">
    <source>
        <dbReference type="ARBA" id="ARBA00007957"/>
    </source>
</evidence>
<organism evidence="13 14">
    <name type="scientific">Nocardioides scoriae</name>
    <dbReference type="NCBI Taxonomy" id="642780"/>
    <lineage>
        <taxon>Bacteria</taxon>
        <taxon>Bacillati</taxon>
        <taxon>Actinomycetota</taxon>
        <taxon>Actinomycetes</taxon>
        <taxon>Propionibacteriales</taxon>
        <taxon>Nocardioidaceae</taxon>
        <taxon>Nocardioides</taxon>
    </lineage>
</organism>
<protein>
    <submittedName>
        <fullName evidence="13">Zinc uptake regulator, Fur family</fullName>
    </submittedName>
</protein>
<dbReference type="FunFam" id="1.10.10.10:FF:000459">
    <property type="entry name" value="Ferric uptake regulation protein"/>
    <property type="match status" value="1"/>
</dbReference>
<evidence type="ECO:0000313" key="13">
    <source>
        <dbReference type="EMBL" id="SDS80551.1"/>
    </source>
</evidence>
<feature type="binding site" evidence="11">
    <location>
        <position position="130"/>
    </location>
    <ligand>
        <name>Zn(2+)</name>
        <dbReference type="ChEBI" id="CHEBI:29105"/>
    </ligand>
</feature>
<comment type="similarity">
    <text evidence="2">Belongs to the Fur family.</text>
</comment>
<name>A0A1H1V7U4_9ACTN</name>
<comment type="subcellular location">
    <subcellularLocation>
        <location evidence="1">Cytoplasm</location>
    </subcellularLocation>
</comment>
<proteinExistence type="inferred from homology"/>
<dbReference type="InterPro" id="IPR036390">
    <property type="entry name" value="WH_DNA-bd_sf"/>
</dbReference>
<reference evidence="14" key="1">
    <citation type="submission" date="2016-10" db="EMBL/GenBank/DDBJ databases">
        <authorList>
            <person name="Varghese N."/>
            <person name="Submissions S."/>
        </authorList>
    </citation>
    <scope>NUCLEOTIDE SEQUENCE [LARGE SCALE GENOMIC DNA]</scope>
    <source>
        <strain evidence="14">DSM 22127</strain>
    </source>
</reference>
<dbReference type="InterPro" id="IPR036388">
    <property type="entry name" value="WH-like_DNA-bd_sf"/>
</dbReference>
<evidence type="ECO:0000256" key="5">
    <source>
        <dbReference type="ARBA" id="ARBA00022491"/>
    </source>
</evidence>
<dbReference type="GO" id="GO:1900376">
    <property type="term" value="P:regulation of secondary metabolite biosynthetic process"/>
    <property type="evidence" value="ECO:0007669"/>
    <property type="project" value="TreeGrafter"/>
</dbReference>
<dbReference type="PANTHER" id="PTHR33202:SF2">
    <property type="entry name" value="FERRIC UPTAKE REGULATION PROTEIN"/>
    <property type="match status" value="1"/>
</dbReference>
<evidence type="ECO:0000256" key="1">
    <source>
        <dbReference type="ARBA" id="ARBA00004496"/>
    </source>
</evidence>
<dbReference type="GO" id="GO:0008270">
    <property type="term" value="F:zinc ion binding"/>
    <property type="evidence" value="ECO:0007669"/>
    <property type="project" value="TreeGrafter"/>
</dbReference>
<dbReference type="GO" id="GO:0000976">
    <property type="term" value="F:transcription cis-regulatory region binding"/>
    <property type="evidence" value="ECO:0007669"/>
    <property type="project" value="TreeGrafter"/>
</dbReference>
<evidence type="ECO:0000256" key="4">
    <source>
        <dbReference type="ARBA" id="ARBA00022490"/>
    </source>
</evidence>
<dbReference type="InterPro" id="IPR043135">
    <property type="entry name" value="Fur_C"/>
</dbReference>
<keyword evidence="8" id="KW-0805">Transcription regulation</keyword>
<gene>
    <name evidence="13" type="ORF">SAMN04488570_2740</name>
</gene>
<dbReference type="PANTHER" id="PTHR33202">
    <property type="entry name" value="ZINC UPTAKE REGULATION PROTEIN"/>
    <property type="match status" value="1"/>
</dbReference>
<dbReference type="OrthoDB" id="8659436at2"/>
<keyword evidence="6 11" id="KW-0479">Metal-binding</keyword>
<dbReference type="Pfam" id="PF01475">
    <property type="entry name" value="FUR"/>
    <property type="match status" value="1"/>
</dbReference>
<keyword evidence="9" id="KW-0238">DNA-binding</keyword>
<keyword evidence="4" id="KW-0963">Cytoplasm</keyword>
<evidence type="ECO:0000256" key="12">
    <source>
        <dbReference type="PIRSR" id="PIRSR602481-2"/>
    </source>
</evidence>
<comment type="cofactor">
    <cofactor evidence="12">
        <name>Mn(2+)</name>
        <dbReference type="ChEBI" id="CHEBI:29035"/>
    </cofactor>
    <cofactor evidence="12">
        <name>Fe(2+)</name>
        <dbReference type="ChEBI" id="CHEBI:29033"/>
    </cofactor>
    <text evidence="12">Binds 1 Mn(2+) or Fe(2+) ion per subunit.</text>
</comment>
<dbReference type="GO" id="GO:0045892">
    <property type="term" value="P:negative regulation of DNA-templated transcription"/>
    <property type="evidence" value="ECO:0007669"/>
    <property type="project" value="TreeGrafter"/>
</dbReference>
<dbReference type="GO" id="GO:0003700">
    <property type="term" value="F:DNA-binding transcription factor activity"/>
    <property type="evidence" value="ECO:0007669"/>
    <property type="project" value="InterPro"/>
</dbReference>
<feature type="binding site" evidence="12">
    <location>
        <position position="105"/>
    </location>
    <ligand>
        <name>Fe cation</name>
        <dbReference type="ChEBI" id="CHEBI:24875"/>
    </ligand>
</feature>
<dbReference type="Proteomes" id="UP000198859">
    <property type="component" value="Chromosome I"/>
</dbReference>
<evidence type="ECO:0000256" key="3">
    <source>
        <dbReference type="ARBA" id="ARBA00011738"/>
    </source>
</evidence>
<keyword evidence="5" id="KW-0678">Repressor</keyword>
<feature type="binding site" evidence="12">
    <location>
        <position position="122"/>
    </location>
    <ligand>
        <name>Fe cation</name>
        <dbReference type="ChEBI" id="CHEBI:24875"/>
    </ligand>
</feature>
<comment type="subunit">
    <text evidence="3">Homodimer.</text>
</comment>
<evidence type="ECO:0000256" key="7">
    <source>
        <dbReference type="ARBA" id="ARBA00022833"/>
    </source>
</evidence>
<dbReference type="GO" id="GO:0005829">
    <property type="term" value="C:cytosol"/>
    <property type="evidence" value="ECO:0007669"/>
    <property type="project" value="TreeGrafter"/>
</dbReference>
<evidence type="ECO:0000313" key="14">
    <source>
        <dbReference type="Proteomes" id="UP000198859"/>
    </source>
</evidence>
<dbReference type="RefSeq" id="WP_091730650.1">
    <property type="nucleotide sequence ID" value="NZ_LT629757.1"/>
</dbReference>
<evidence type="ECO:0000256" key="8">
    <source>
        <dbReference type="ARBA" id="ARBA00023015"/>
    </source>
</evidence>
<sequence>MDAVTPPTPRGRTSTKRAAIADALAGFDDFRSAQDVHEAMRRNDQRVGLATVYRTLQAMSDAGELDAMRSESGEVTYRLCSETHHHHLVCRVCGKAVEVRGPAVERWAEAVAAEHGFREVSHLVEVFGVCGDH</sequence>
<comment type="cofactor">
    <cofactor evidence="11">
        <name>Zn(2+)</name>
        <dbReference type="ChEBI" id="CHEBI:29105"/>
    </cofactor>
    <text evidence="11">Binds 1 zinc ion per subunit.</text>
</comment>
<dbReference type="Gene3D" id="3.30.1490.190">
    <property type="match status" value="1"/>
</dbReference>
<evidence type="ECO:0000256" key="10">
    <source>
        <dbReference type="ARBA" id="ARBA00023163"/>
    </source>
</evidence>
<keyword evidence="14" id="KW-1185">Reference proteome</keyword>
<keyword evidence="12" id="KW-0408">Iron</keyword>
<evidence type="ECO:0000256" key="9">
    <source>
        <dbReference type="ARBA" id="ARBA00023125"/>
    </source>
</evidence>